<dbReference type="OrthoDB" id="1717591at2759"/>
<protein>
    <recommendedName>
        <fullName evidence="2">UBA domain-containing protein</fullName>
    </recommendedName>
</protein>
<feature type="compositionally biased region" description="Low complexity" evidence="1">
    <location>
        <begin position="508"/>
        <end position="517"/>
    </location>
</feature>
<dbReference type="EMBL" id="MU151064">
    <property type="protein sequence ID" value="KAF9453124.1"/>
    <property type="molecule type" value="Genomic_DNA"/>
</dbReference>
<dbReference type="Gene3D" id="1.10.287.110">
    <property type="entry name" value="DnaJ domain"/>
    <property type="match status" value="1"/>
</dbReference>
<gene>
    <name evidence="3" type="ORF">P691DRAFT_801993</name>
</gene>
<feature type="compositionally biased region" description="Low complexity" evidence="1">
    <location>
        <begin position="26"/>
        <end position="60"/>
    </location>
</feature>
<feature type="compositionally biased region" description="Low complexity" evidence="1">
    <location>
        <begin position="865"/>
        <end position="880"/>
    </location>
</feature>
<feature type="compositionally biased region" description="Low complexity" evidence="1">
    <location>
        <begin position="625"/>
        <end position="635"/>
    </location>
</feature>
<dbReference type="GO" id="GO:0031982">
    <property type="term" value="C:vesicle"/>
    <property type="evidence" value="ECO:0007669"/>
    <property type="project" value="TreeGrafter"/>
</dbReference>
<feature type="compositionally biased region" description="Polar residues" evidence="1">
    <location>
        <begin position="409"/>
        <end position="419"/>
    </location>
</feature>
<feature type="compositionally biased region" description="Low complexity" evidence="1">
    <location>
        <begin position="87"/>
        <end position="104"/>
    </location>
</feature>
<feature type="region of interest" description="Disordered" evidence="1">
    <location>
        <begin position="387"/>
        <end position="471"/>
    </location>
</feature>
<dbReference type="GO" id="GO:0072318">
    <property type="term" value="P:clathrin coat disassembly"/>
    <property type="evidence" value="ECO:0007669"/>
    <property type="project" value="TreeGrafter"/>
</dbReference>
<dbReference type="GO" id="GO:0005737">
    <property type="term" value="C:cytoplasm"/>
    <property type="evidence" value="ECO:0007669"/>
    <property type="project" value="TreeGrafter"/>
</dbReference>
<feature type="compositionally biased region" description="Low complexity" evidence="1">
    <location>
        <begin position="224"/>
        <end position="246"/>
    </location>
</feature>
<feature type="compositionally biased region" description="Polar residues" evidence="1">
    <location>
        <begin position="452"/>
        <end position="467"/>
    </location>
</feature>
<organism evidence="3 4">
    <name type="scientific">Macrolepiota fuliginosa MF-IS2</name>
    <dbReference type="NCBI Taxonomy" id="1400762"/>
    <lineage>
        <taxon>Eukaryota</taxon>
        <taxon>Fungi</taxon>
        <taxon>Dikarya</taxon>
        <taxon>Basidiomycota</taxon>
        <taxon>Agaricomycotina</taxon>
        <taxon>Agaricomycetes</taxon>
        <taxon>Agaricomycetidae</taxon>
        <taxon>Agaricales</taxon>
        <taxon>Agaricineae</taxon>
        <taxon>Agaricaceae</taxon>
        <taxon>Macrolepiota</taxon>
    </lineage>
</organism>
<reference evidence="3" key="1">
    <citation type="submission" date="2020-11" db="EMBL/GenBank/DDBJ databases">
        <authorList>
            <consortium name="DOE Joint Genome Institute"/>
            <person name="Ahrendt S."/>
            <person name="Riley R."/>
            <person name="Andreopoulos W."/>
            <person name="Labutti K."/>
            <person name="Pangilinan J."/>
            <person name="Ruiz-Duenas F.J."/>
            <person name="Barrasa J.M."/>
            <person name="Sanchez-Garcia M."/>
            <person name="Camarero S."/>
            <person name="Miyauchi S."/>
            <person name="Serrano A."/>
            <person name="Linde D."/>
            <person name="Babiker R."/>
            <person name="Drula E."/>
            <person name="Ayuso-Fernandez I."/>
            <person name="Pacheco R."/>
            <person name="Padilla G."/>
            <person name="Ferreira P."/>
            <person name="Barriuso J."/>
            <person name="Kellner H."/>
            <person name="Castanera R."/>
            <person name="Alfaro M."/>
            <person name="Ramirez L."/>
            <person name="Pisabarro A.G."/>
            <person name="Kuo A."/>
            <person name="Tritt A."/>
            <person name="Lipzen A."/>
            <person name="He G."/>
            <person name="Yan M."/>
            <person name="Ng V."/>
            <person name="Cullen D."/>
            <person name="Martin F."/>
            <person name="Rosso M.-N."/>
            <person name="Henrissat B."/>
            <person name="Hibbett D."/>
            <person name="Martinez A.T."/>
            <person name="Grigoriev I.V."/>
        </authorList>
    </citation>
    <scope>NUCLEOTIDE SEQUENCE</scope>
    <source>
        <strain evidence="3">MF-IS2</strain>
    </source>
</reference>
<dbReference type="AlphaFoldDB" id="A0A9P5XLM9"/>
<dbReference type="PANTHER" id="PTHR23172">
    <property type="entry name" value="AUXILIN/CYCLIN G-ASSOCIATED KINASE-RELATED"/>
    <property type="match status" value="1"/>
</dbReference>
<feature type="compositionally biased region" description="Gly residues" evidence="1">
    <location>
        <begin position="144"/>
        <end position="154"/>
    </location>
</feature>
<dbReference type="InterPro" id="IPR009060">
    <property type="entry name" value="UBA-like_sf"/>
</dbReference>
<sequence length="1025" mass="108763">MSDSFADLWNSSVPQKKPQTLSSLAQQPTQQRRPGGPDLFTLLSSSSGPTRSSPSLTPNNSTPPPTNQRTPQQPHTRSTTAQSTGGADAFSDLLSSSSFTSSTSTQNLTIAQRAALADKQRQEALLARQKQQEKEKSAWAGLDSLGGGSSGFGGLTPTRAPAATSNGSAKPVSKVTVASGLMDDDELGDFGKPAIASSQDRPAVTNNDQRGDWDFSAFSQPGPTKSSAYSTTTTATANNVSNSSKTLWDLDEFSSPSASPKPDSHSRSARPQAPAPWTDSPSDNFDFGSREDGDGLLSNEDDRDDFMSVFNKPALPPRPASTSIAARNQGTSSPAPTNHAASSTTRTASGSPPPHILGQIVEMGFSIPKAKAALAANNNDVQAALDQLLASETGSSSGGHGTPAHRESVTNSPAPGATSQQQQQQQQPSIPRRRDREILRDREREQRRGDTASPSGSGTGDVQTQAEQLLAQASEIGRGMFTKASLFWKEKREQVQKVVEEQVSGVRASSAGSNSTGSAGGGAGGRPKWMQQQHSGSVDNESESPRRGGLGDDAEREPEVKIPRRLDRQRERERERERARDREPTAPNPAPPVEEPEINLFAPSEPSTAPQLFDSFDAQSTPGLSQRPRTQTSTRPRQRSKFQRDTTPIPPSIAALKAEANVTFKLGQFGAAETLYTRAIDSLSSSASSNHTYYVLLLNNRANARIKVGDISGAVKDCEGVVGLITRNQLTVSPGGSGGDEFDALGGGGKAGSAGKNNEEVVKFDWEPSHDGDGKLHIPIQGEEGETVDLGEGLVKAIKRRAEAYEGMEKWSHAKRDWEWLRSVGWVRESVRGEAGRGVGRCTRMVGGGGGANGSNSGLGGGNLNGSSSASSSSRPSSVPKPKPKPRSTPKPATPVNNNKPSEALQNLRTTTAQAEAEDQAKHELKDTIDAKLSAWKSGKETNIRALLASLDTVLWEELLSSGGGSVKVGMHELVTPGQVKVKYMKAVAKVHPDKVNTGNSTLEQKMIAQGVFGALNEAWNAFKQ</sequence>
<feature type="compositionally biased region" description="Gly residues" evidence="1">
    <location>
        <begin position="735"/>
        <end position="752"/>
    </location>
</feature>
<dbReference type="PROSITE" id="PS50030">
    <property type="entry name" value="UBA"/>
    <property type="match status" value="1"/>
</dbReference>
<evidence type="ECO:0000259" key="2">
    <source>
        <dbReference type="PROSITE" id="PS50030"/>
    </source>
</evidence>
<dbReference type="SUPFAM" id="SSF48452">
    <property type="entry name" value="TPR-like"/>
    <property type="match status" value="1"/>
</dbReference>
<feature type="compositionally biased region" description="Basic and acidic residues" evidence="1">
    <location>
        <begin position="432"/>
        <end position="450"/>
    </location>
</feature>
<feature type="compositionally biased region" description="Low complexity" evidence="1">
    <location>
        <begin position="340"/>
        <end position="350"/>
    </location>
</feature>
<feature type="compositionally biased region" description="Gly residues" evidence="1">
    <location>
        <begin position="848"/>
        <end position="864"/>
    </location>
</feature>
<feature type="domain" description="UBA" evidence="2">
    <location>
        <begin position="351"/>
        <end position="391"/>
    </location>
</feature>
<feature type="compositionally biased region" description="Polar residues" evidence="1">
    <location>
        <begin position="320"/>
        <end position="336"/>
    </location>
</feature>
<feature type="region of interest" description="Disordered" evidence="1">
    <location>
        <begin position="188"/>
        <end position="358"/>
    </location>
</feature>
<feature type="compositionally biased region" description="Basic and acidic residues" evidence="1">
    <location>
        <begin position="557"/>
        <end position="584"/>
    </location>
</feature>
<evidence type="ECO:0000313" key="4">
    <source>
        <dbReference type="Proteomes" id="UP000807342"/>
    </source>
</evidence>
<feature type="compositionally biased region" description="Low complexity" evidence="1">
    <location>
        <begin position="67"/>
        <end position="77"/>
    </location>
</feature>
<dbReference type="GO" id="GO:0072583">
    <property type="term" value="P:clathrin-dependent endocytosis"/>
    <property type="evidence" value="ECO:0007669"/>
    <property type="project" value="TreeGrafter"/>
</dbReference>
<dbReference type="InterPro" id="IPR015940">
    <property type="entry name" value="UBA"/>
</dbReference>
<evidence type="ECO:0000313" key="3">
    <source>
        <dbReference type="EMBL" id="KAF9453124.1"/>
    </source>
</evidence>
<proteinExistence type="predicted"/>
<dbReference type="Proteomes" id="UP000807342">
    <property type="component" value="Unassembled WGS sequence"/>
</dbReference>
<dbReference type="SUPFAM" id="SSF46934">
    <property type="entry name" value="UBA-like"/>
    <property type="match status" value="1"/>
</dbReference>
<evidence type="ECO:0000256" key="1">
    <source>
        <dbReference type="SAM" id="MobiDB-lite"/>
    </source>
</evidence>
<feature type="compositionally biased region" description="Polar residues" evidence="1">
    <location>
        <begin position="1"/>
        <end position="25"/>
    </location>
</feature>
<dbReference type="GO" id="GO:0030276">
    <property type="term" value="F:clathrin binding"/>
    <property type="evidence" value="ECO:0007669"/>
    <property type="project" value="TreeGrafter"/>
</dbReference>
<dbReference type="FunFam" id="1.10.287.110:FF:000002">
    <property type="entry name" value="putative tyrosine-protein phosphatase auxilin isoform X2"/>
    <property type="match status" value="1"/>
</dbReference>
<feature type="region of interest" description="Disordered" evidence="1">
    <location>
        <begin position="492"/>
        <end position="651"/>
    </location>
</feature>
<feature type="compositionally biased region" description="Polar residues" evidence="1">
    <location>
        <begin position="196"/>
        <end position="208"/>
    </location>
</feature>
<feature type="region of interest" description="Disordered" evidence="1">
    <location>
        <begin position="848"/>
        <end position="904"/>
    </location>
</feature>
<dbReference type="Gene3D" id="1.25.40.10">
    <property type="entry name" value="Tetratricopeptide repeat domain"/>
    <property type="match status" value="1"/>
</dbReference>
<dbReference type="Gene3D" id="1.10.8.10">
    <property type="entry name" value="DNA helicase RuvA subunit, C-terminal domain"/>
    <property type="match status" value="1"/>
</dbReference>
<feature type="compositionally biased region" description="Polar residues" evidence="1">
    <location>
        <begin position="530"/>
        <end position="539"/>
    </location>
</feature>
<feature type="region of interest" description="Disordered" evidence="1">
    <location>
        <begin position="1"/>
        <end position="172"/>
    </location>
</feature>
<dbReference type="SMART" id="SM00165">
    <property type="entry name" value="UBA"/>
    <property type="match status" value="1"/>
</dbReference>
<feature type="region of interest" description="Disordered" evidence="1">
    <location>
        <begin position="733"/>
        <end position="757"/>
    </location>
</feature>
<accession>A0A9P5XLM9</accession>
<dbReference type="InterPro" id="IPR011990">
    <property type="entry name" value="TPR-like_helical_dom_sf"/>
</dbReference>
<dbReference type="PANTHER" id="PTHR23172:SF19">
    <property type="entry name" value="J DOMAIN-CONTAINING PROTEIN"/>
    <property type="match status" value="1"/>
</dbReference>
<keyword evidence="4" id="KW-1185">Reference proteome</keyword>
<dbReference type="InterPro" id="IPR036869">
    <property type="entry name" value="J_dom_sf"/>
</dbReference>
<comment type="caution">
    <text evidence="3">The sequence shown here is derived from an EMBL/GenBank/DDBJ whole genome shotgun (WGS) entry which is preliminary data.</text>
</comment>
<name>A0A9P5XLM9_9AGAR</name>
<dbReference type="SUPFAM" id="SSF46565">
    <property type="entry name" value="Chaperone J-domain"/>
    <property type="match status" value="1"/>
</dbReference>